<evidence type="ECO:0000313" key="3">
    <source>
        <dbReference type="Proteomes" id="UP000191931"/>
    </source>
</evidence>
<accession>A0A1W1HBD5</accession>
<evidence type="ECO:0000259" key="1">
    <source>
        <dbReference type="Pfam" id="PF17775"/>
    </source>
</evidence>
<protein>
    <recommendedName>
        <fullName evidence="1">YchJ-like middle NTF2-like domain-containing protein</fullName>
    </recommendedName>
</protein>
<dbReference type="EMBL" id="FWEV01000110">
    <property type="protein sequence ID" value="SLM29797.1"/>
    <property type="molecule type" value="Genomic_DNA"/>
</dbReference>
<gene>
    <name evidence="2" type="ORF">MTBBW1_1980019</name>
</gene>
<dbReference type="Pfam" id="PF02810">
    <property type="entry name" value="SEC-C"/>
    <property type="match status" value="1"/>
</dbReference>
<dbReference type="PANTHER" id="PTHR33747:SF1">
    <property type="entry name" value="ADENYLATE CYCLASE-ASSOCIATED CAP C-TERMINAL DOMAIN-CONTAINING PROTEIN"/>
    <property type="match status" value="1"/>
</dbReference>
<dbReference type="InterPro" id="IPR004027">
    <property type="entry name" value="SEC_C_motif"/>
</dbReference>
<sequence length="158" mass="19041">MQNRKCYCNSQKNYDECCLPYLSNTTNPQTPEQLMRSRYSAFCTENIKYLVDTHYPLKREEKEEEILEETIKNTQWLGLKVLKKEKDKKESNIEYVEFAAFYQANNKYGQLHEKSKFIYENDKWYYVDGVLLEPIKIGRNEPCWCQSNKKFKKCHGKF</sequence>
<dbReference type="Gene3D" id="3.10.450.50">
    <property type="match status" value="1"/>
</dbReference>
<dbReference type="InterPro" id="IPR048469">
    <property type="entry name" value="YchJ-like_M"/>
</dbReference>
<dbReference type="Pfam" id="PF17775">
    <property type="entry name" value="YchJ_M-like"/>
    <property type="match status" value="1"/>
</dbReference>
<dbReference type="SUPFAM" id="SSF54427">
    <property type="entry name" value="NTF2-like"/>
    <property type="match status" value="1"/>
</dbReference>
<feature type="domain" description="YchJ-like middle NTF2-like" evidence="1">
    <location>
        <begin position="30"/>
        <end position="129"/>
    </location>
</feature>
<dbReference type="PANTHER" id="PTHR33747">
    <property type="entry name" value="UPF0225 PROTEIN SCO1677"/>
    <property type="match status" value="1"/>
</dbReference>
<name>A0A1W1HBD5_9BACT</name>
<dbReference type="NCBIfam" id="NF002449">
    <property type="entry name" value="PRK01617.1"/>
    <property type="match status" value="1"/>
</dbReference>
<dbReference type="NCBIfam" id="NF002486">
    <property type="entry name" value="PRK01752.1"/>
    <property type="match status" value="1"/>
</dbReference>
<reference evidence="2 3" key="1">
    <citation type="submission" date="2017-03" db="EMBL/GenBank/DDBJ databases">
        <authorList>
            <person name="Afonso C.L."/>
            <person name="Miller P.J."/>
            <person name="Scott M.A."/>
            <person name="Spackman E."/>
            <person name="Goraichik I."/>
            <person name="Dimitrov K.M."/>
            <person name="Suarez D.L."/>
            <person name="Swayne D.E."/>
        </authorList>
    </citation>
    <scope>NUCLEOTIDE SEQUENCE [LARGE SCALE GENOMIC DNA]</scope>
    <source>
        <strain evidence="2">PRJEB14757</strain>
    </source>
</reference>
<proteinExistence type="predicted"/>
<dbReference type="SUPFAM" id="SSF103642">
    <property type="entry name" value="Sec-C motif"/>
    <property type="match status" value="1"/>
</dbReference>
<dbReference type="InterPro" id="IPR032710">
    <property type="entry name" value="NTF2-like_dom_sf"/>
</dbReference>
<dbReference type="Proteomes" id="UP000191931">
    <property type="component" value="Unassembled WGS sequence"/>
</dbReference>
<evidence type="ECO:0000313" key="2">
    <source>
        <dbReference type="EMBL" id="SLM29797.1"/>
    </source>
</evidence>
<keyword evidence="3" id="KW-1185">Reference proteome</keyword>
<dbReference type="OrthoDB" id="21421at2"/>
<dbReference type="STRING" id="1246637.MTBBW1_1980019"/>
<organism evidence="2 3">
    <name type="scientific">Desulfamplus magnetovallimortis</name>
    <dbReference type="NCBI Taxonomy" id="1246637"/>
    <lineage>
        <taxon>Bacteria</taxon>
        <taxon>Pseudomonadati</taxon>
        <taxon>Thermodesulfobacteriota</taxon>
        <taxon>Desulfobacteria</taxon>
        <taxon>Desulfobacterales</taxon>
        <taxon>Desulfobacteraceae</taxon>
        <taxon>Desulfamplus</taxon>
    </lineage>
</organism>
<dbReference type="AlphaFoldDB" id="A0A1W1HBD5"/>